<sequence>MASDRIYALVDYEDTYVQPLLLEALKKSLPPEILILISDLSEVPTPECKVLQWRQYESIEWDILAECPSTCLANSYMIRKALIRKHYLTNTVSHWLSKHPNSSLKKHVKPSVDFEVDYAEFLDDALVEAYELRESWERNAAAEAAGKPLEWWILKPGMSERGQGIRLFSSEQELTEIFKAWDSPSDDEDEDDNEATSRTSSPDGLDEFDGKSNTGSNDIITSHLRHFIAQPYIHPPLLLPSPHPNANLKFHIRTYVLTVGALKVFVYRPMLALFASTSYAPPTCSAPNDLTAHLTNTCLQPSPPPPTSVQLFDSLPASLPSLPSTWKDDVFTQICDTTAQIFEAAARTQSVHFQTLPNSFEVFGLDFLVDAEGCAWLLEVNAFPDFGQSGSGQGQELVEGLIDGVVRVGVLPFFGVDARGERKSGRDTMVQVLDLDLGRW</sequence>
<dbReference type="STRING" id="1507870.A0A1V8SQH4"/>
<name>A0A1V8SQH4_9PEZI</name>
<dbReference type="SUPFAM" id="SSF56059">
    <property type="entry name" value="Glutathione synthetase ATP-binding domain-like"/>
    <property type="match status" value="1"/>
</dbReference>
<dbReference type="Proteomes" id="UP000192596">
    <property type="component" value="Unassembled WGS sequence"/>
</dbReference>
<accession>A0A1V8SQH4</accession>
<reference evidence="3" key="1">
    <citation type="submission" date="2017-03" db="EMBL/GenBank/DDBJ databases">
        <title>Genomes of endolithic fungi from Antarctica.</title>
        <authorList>
            <person name="Coleine C."/>
            <person name="Masonjones S."/>
            <person name="Stajich J.E."/>
        </authorList>
    </citation>
    <scope>NUCLEOTIDE SEQUENCE [LARGE SCALE GENOMIC DNA]</scope>
    <source>
        <strain evidence="3">CCFEE 5527</strain>
    </source>
</reference>
<comment type="caution">
    <text evidence="2">The sequence shown here is derived from an EMBL/GenBank/DDBJ whole genome shotgun (WGS) entry which is preliminary data.</text>
</comment>
<keyword evidence="3" id="KW-1185">Reference proteome</keyword>
<dbReference type="OrthoDB" id="202825at2759"/>
<dbReference type="GO" id="GO:0000932">
    <property type="term" value="C:P-body"/>
    <property type="evidence" value="ECO:0007669"/>
    <property type="project" value="TreeGrafter"/>
</dbReference>
<proteinExistence type="predicted"/>
<dbReference type="AlphaFoldDB" id="A0A1V8SQH4"/>
<protein>
    <recommendedName>
        <fullName evidence="4">ATP-grasp domain-containing protein</fullName>
    </recommendedName>
</protein>
<dbReference type="Gene3D" id="3.30.470.20">
    <property type="entry name" value="ATP-grasp fold, B domain"/>
    <property type="match status" value="1"/>
</dbReference>
<evidence type="ECO:0000313" key="3">
    <source>
        <dbReference type="Proteomes" id="UP000192596"/>
    </source>
</evidence>
<dbReference type="InterPro" id="IPR027746">
    <property type="entry name" value="TTL"/>
</dbReference>
<dbReference type="PANTHER" id="PTHR47551:SF1">
    <property type="entry name" value="TUBULIN--TYROSINE LIGASE PBY1-RELATED"/>
    <property type="match status" value="1"/>
</dbReference>
<dbReference type="EMBL" id="NAJO01000031">
    <property type="protein sequence ID" value="OQO01339.1"/>
    <property type="molecule type" value="Genomic_DNA"/>
</dbReference>
<evidence type="ECO:0000313" key="2">
    <source>
        <dbReference type="EMBL" id="OQO01339.1"/>
    </source>
</evidence>
<evidence type="ECO:0000256" key="1">
    <source>
        <dbReference type="SAM" id="MobiDB-lite"/>
    </source>
</evidence>
<evidence type="ECO:0008006" key="4">
    <source>
        <dbReference type="Google" id="ProtNLM"/>
    </source>
</evidence>
<feature type="region of interest" description="Disordered" evidence="1">
    <location>
        <begin position="179"/>
        <end position="213"/>
    </location>
</feature>
<gene>
    <name evidence="2" type="ORF">B0A48_12894</name>
</gene>
<dbReference type="InterPro" id="IPR004344">
    <property type="entry name" value="TTL/TTLL_fam"/>
</dbReference>
<feature type="compositionally biased region" description="Acidic residues" evidence="1">
    <location>
        <begin position="184"/>
        <end position="194"/>
    </location>
</feature>
<dbReference type="PROSITE" id="PS51221">
    <property type="entry name" value="TTL"/>
    <property type="match status" value="1"/>
</dbReference>
<dbReference type="PANTHER" id="PTHR47551">
    <property type="entry name" value="TUBULIN--TYROSINE LIGASE PBY1-RELATED"/>
    <property type="match status" value="1"/>
</dbReference>
<organism evidence="2 3">
    <name type="scientific">Cryoendolithus antarcticus</name>
    <dbReference type="NCBI Taxonomy" id="1507870"/>
    <lineage>
        <taxon>Eukaryota</taxon>
        <taxon>Fungi</taxon>
        <taxon>Dikarya</taxon>
        <taxon>Ascomycota</taxon>
        <taxon>Pezizomycotina</taxon>
        <taxon>Dothideomycetes</taxon>
        <taxon>Dothideomycetidae</taxon>
        <taxon>Cladosporiales</taxon>
        <taxon>Cladosporiaceae</taxon>
        <taxon>Cryoendolithus</taxon>
    </lineage>
</organism>
<dbReference type="FunCoup" id="A0A1V8SQH4">
    <property type="interactions" value="36"/>
</dbReference>
<dbReference type="Pfam" id="PF03133">
    <property type="entry name" value="TTL"/>
    <property type="match status" value="1"/>
</dbReference>
<dbReference type="InParanoid" id="A0A1V8SQH4"/>